<evidence type="ECO:0000313" key="3">
    <source>
        <dbReference type="EMBL" id="UYP46938.1"/>
    </source>
</evidence>
<evidence type="ECO:0000259" key="2">
    <source>
        <dbReference type="Pfam" id="PF02517"/>
    </source>
</evidence>
<feature type="transmembrane region" description="Helical" evidence="1">
    <location>
        <begin position="12"/>
        <end position="33"/>
    </location>
</feature>
<feature type="transmembrane region" description="Helical" evidence="1">
    <location>
        <begin position="72"/>
        <end position="93"/>
    </location>
</feature>
<dbReference type="InterPro" id="IPR003675">
    <property type="entry name" value="Rce1/LyrA-like_dom"/>
</dbReference>
<evidence type="ECO:0000256" key="1">
    <source>
        <dbReference type="SAM" id="Phobius"/>
    </source>
</evidence>
<dbReference type="Proteomes" id="UP001208689">
    <property type="component" value="Chromosome"/>
</dbReference>
<feature type="domain" description="CAAX prenyl protease 2/Lysostaphin resistance protein A-like" evidence="2">
    <location>
        <begin position="17"/>
        <end position="53"/>
    </location>
</feature>
<feature type="transmembrane region" description="Helical" evidence="1">
    <location>
        <begin position="40"/>
        <end position="60"/>
    </location>
</feature>
<evidence type="ECO:0000313" key="4">
    <source>
        <dbReference type="Proteomes" id="UP001208689"/>
    </source>
</evidence>
<keyword evidence="4" id="KW-1185">Reference proteome</keyword>
<sequence>MHSPGEILSGYSIYFVLLGMLSRFVGGVVISFAYIHTKNLLSPILIHSWWNLVVLIRTFPSNYSSLIDDISFFMLIYRILLIINIASIIYFIWMIIARFTHRRTVWSDLDINFIHPPNSRRYYINILGLITLTTIWIIILNNLFDLIENFEQKLVFQIIFQVIILLISMIIPILIKVKQRKMQSMFL</sequence>
<reference evidence="3" key="1">
    <citation type="submission" date="2022-09" db="EMBL/GenBank/DDBJ databases">
        <title>Actin cytoskeleton and complex cell architecture in an #Asgard archaeon.</title>
        <authorList>
            <person name="Ponce Toledo R.I."/>
            <person name="Schleper C."/>
            <person name="Rodrigues Oliveira T."/>
            <person name="Wollweber F."/>
            <person name="Xu J."/>
            <person name="Rittmann S."/>
            <person name="Klingl A."/>
            <person name="Pilhofer M."/>
        </authorList>
    </citation>
    <scope>NUCLEOTIDE SEQUENCE</scope>
    <source>
        <strain evidence="3">B-35</strain>
    </source>
</reference>
<keyword evidence="1" id="KW-0812">Transmembrane</keyword>
<dbReference type="EMBL" id="CP104013">
    <property type="protein sequence ID" value="UYP46938.1"/>
    <property type="molecule type" value="Genomic_DNA"/>
</dbReference>
<keyword evidence="1" id="KW-1133">Transmembrane helix</keyword>
<feature type="transmembrane region" description="Helical" evidence="1">
    <location>
        <begin position="122"/>
        <end position="142"/>
    </location>
</feature>
<name>A0ABY6HUB9_9ARCH</name>
<feature type="transmembrane region" description="Helical" evidence="1">
    <location>
        <begin position="154"/>
        <end position="175"/>
    </location>
</feature>
<accession>A0ABY6HUB9</accession>
<gene>
    <name evidence="3" type="ORF">NEF87_003223</name>
</gene>
<dbReference type="Pfam" id="PF02517">
    <property type="entry name" value="Rce1-like"/>
    <property type="match status" value="1"/>
</dbReference>
<proteinExistence type="predicted"/>
<organism evidence="3 4">
    <name type="scientific">Candidatus Lokiarchaeum ossiferum</name>
    <dbReference type="NCBI Taxonomy" id="2951803"/>
    <lineage>
        <taxon>Archaea</taxon>
        <taxon>Promethearchaeati</taxon>
        <taxon>Promethearchaeota</taxon>
        <taxon>Promethearchaeia</taxon>
        <taxon>Promethearchaeales</taxon>
        <taxon>Promethearchaeaceae</taxon>
        <taxon>Candidatus Lokiarchaeum</taxon>
    </lineage>
</organism>
<protein>
    <recommendedName>
        <fullName evidence="2">CAAX prenyl protease 2/Lysostaphin resistance protein A-like domain-containing protein</fullName>
    </recommendedName>
</protein>
<keyword evidence="1" id="KW-0472">Membrane</keyword>